<organism evidence="2">
    <name type="scientific">Vitrella brassicaformis</name>
    <dbReference type="NCBI Taxonomy" id="1169539"/>
    <lineage>
        <taxon>Eukaryota</taxon>
        <taxon>Sar</taxon>
        <taxon>Alveolata</taxon>
        <taxon>Colpodellida</taxon>
        <taxon>Vitrellaceae</taxon>
        <taxon>Vitrella</taxon>
    </lineage>
</organism>
<dbReference type="PANTHER" id="PTHR33604">
    <property type="entry name" value="OSJNBA0004B13.7 PROTEIN"/>
    <property type="match status" value="1"/>
</dbReference>
<evidence type="ECO:0008006" key="3">
    <source>
        <dbReference type="Google" id="ProtNLM"/>
    </source>
</evidence>
<feature type="region of interest" description="Disordered" evidence="1">
    <location>
        <begin position="92"/>
        <end position="111"/>
    </location>
</feature>
<evidence type="ECO:0000256" key="1">
    <source>
        <dbReference type="SAM" id="MobiDB-lite"/>
    </source>
</evidence>
<dbReference type="CDD" id="cd00761">
    <property type="entry name" value="Glyco_tranf_GTA_type"/>
    <property type="match status" value="1"/>
</dbReference>
<dbReference type="PANTHER" id="PTHR33604:SF3">
    <property type="entry name" value="OSJNBA0004B13.7 PROTEIN"/>
    <property type="match status" value="1"/>
</dbReference>
<protein>
    <recommendedName>
        <fullName evidence="3">Glycosyl transferase 64 domain-containing protein</fullName>
    </recommendedName>
</protein>
<dbReference type="Gene3D" id="3.90.550.10">
    <property type="entry name" value="Spore Coat Polysaccharide Biosynthesis Protein SpsA, Chain A"/>
    <property type="match status" value="1"/>
</dbReference>
<accession>A0A7S1KI04</accession>
<dbReference type="EMBL" id="HBGB01050280">
    <property type="protein sequence ID" value="CAD9074384.1"/>
    <property type="molecule type" value="Transcribed_RNA"/>
</dbReference>
<name>A0A7S1KI04_9ALVE</name>
<evidence type="ECO:0000313" key="2">
    <source>
        <dbReference type="EMBL" id="CAD9074384.1"/>
    </source>
</evidence>
<dbReference type="AlphaFoldDB" id="A0A7S1KI04"/>
<gene>
    <name evidence="2" type="ORF">VBRA1451_LOCUS29472</name>
</gene>
<dbReference type="SUPFAM" id="SSF53448">
    <property type="entry name" value="Nucleotide-diphospho-sugar transferases"/>
    <property type="match status" value="1"/>
</dbReference>
<proteinExistence type="predicted"/>
<reference evidence="2" key="1">
    <citation type="submission" date="2021-01" db="EMBL/GenBank/DDBJ databases">
        <authorList>
            <person name="Corre E."/>
            <person name="Pelletier E."/>
            <person name="Niang G."/>
            <person name="Scheremetjew M."/>
            <person name="Finn R."/>
            <person name="Kale V."/>
            <person name="Holt S."/>
            <person name="Cochrane G."/>
            <person name="Meng A."/>
            <person name="Brown T."/>
            <person name="Cohen L."/>
        </authorList>
    </citation>
    <scope>NUCLEOTIDE SEQUENCE</scope>
    <source>
        <strain evidence="2">CCMP3346</strain>
    </source>
</reference>
<dbReference type="InterPro" id="IPR029044">
    <property type="entry name" value="Nucleotide-diphossugar_trans"/>
</dbReference>
<sequence>MGFHLSMASSSKTLGDMSSCPLGFMAALTLWLLTAAFVSPMLDLPDILQTYKYGTFGHIGALWNHLRIEQLISKRWRVLELLELVSSQSLEREDRERKTRRQQAMSPKRANHSSEVIPRRGLFISVLTYNRPHSLVRLLQSLSMSHYFGQRVDLLISVDLNRDGLVHSETLRAAKSYEWPHGKLTVRLRERHYGLAEQWIHAIPEDRLKQDNGTVLLILEDDIEVSPFFFKWLLKAHAAYGTREDVSGFTLQRAIFRGDQRRYHGKHVSVHQGVFLYPLVGTIGYSALPVAWQRFVRWYASLRVDGRSAPLVPHIIATHYLLSLSQRNTSILTSSSSWGSTESALDYFNHIHGLYCVYGNAPDYMTLAAHHHEPGEHFSSRKMDALPLPKWQDEWFVFPDPPVVLGTDGEPIQ</sequence>